<evidence type="ECO:0000313" key="2">
    <source>
        <dbReference type="EMBL" id="MBY0759963.1"/>
    </source>
</evidence>
<evidence type="ECO:0000313" key="3">
    <source>
        <dbReference type="Proteomes" id="UP000779049"/>
    </source>
</evidence>
<feature type="domain" description="Transposase IS801/IS1294" evidence="1">
    <location>
        <begin position="60"/>
        <end position="245"/>
    </location>
</feature>
<dbReference type="PANTHER" id="PTHR37023:SF1">
    <property type="entry name" value="ISSOD25 TRANSPOSASE TNPA_ISSOD25"/>
    <property type="match status" value="1"/>
</dbReference>
<dbReference type="InterPro" id="IPR007069">
    <property type="entry name" value="Transposase_32"/>
</dbReference>
<dbReference type="Pfam" id="PF04986">
    <property type="entry name" value="Y2_Tnp"/>
    <property type="match status" value="1"/>
</dbReference>
<protein>
    <submittedName>
        <fullName evidence="2">Transposase</fullName>
    </submittedName>
</protein>
<dbReference type="Proteomes" id="UP000779049">
    <property type="component" value="Unassembled WGS sequence"/>
</dbReference>
<dbReference type="PANTHER" id="PTHR37023">
    <property type="entry name" value="TRANSPOSASE"/>
    <property type="match status" value="1"/>
</dbReference>
<proteinExistence type="predicted"/>
<gene>
    <name evidence="2" type="ORF">FLB61_12950</name>
</gene>
<feature type="non-terminal residue" evidence="2">
    <location>
        <position position="1"/>
    </location>
</feature>
<reference evidence="2 3" key="1">
    <citation type="journal article" date="2020" name="New Microbes New Infect">
        <title>Sellimonas caecigallum sp. nov., description and genome sequence of a new member of the Sellimonas genus isolated from the cecum of feral chicken.</title>
        <authorList>
            <person name="Wongkuna S."/>
            <person name="Ghimire S."/>
            <person name="Antony L."/>
            <person name="Chankhamhaengdecha S."/>
            <person name="Janvilisri T."/>
            <person name="Scaria J."/>
        </authorList>
    </citation>
    <scope>NUCLEOTIDE SEQUENCE [LARGE SCALE GENOMIC DNA]</scope>
    <source>
        <strain evidence="2 3">SW451</strain>
    </source>
</reference>
<name>A0ABS7LAL3_9FIRM</name>
<keyword evidence="3" id="KW-1185">Reference proteome</keyword>
<accession>A0ABS7LAL3</accession>
<dbReference type="EMBL" id="VIRV01000053">
    <property type="protein sequence ID" value="MBY0759963.1"/>
    <property type="molecule type" value="Genomic_DNA"/>
</dbReference>
<comment type="caution">
    <text evidence="2">The sequence shown here is derived from an EMBL/GenBank/DDBJ whole genome shotgun (WGS) entry which is preliminary data.</text>
</comment>
<evidence type="ECO:0000259" key="1">
    <source>
        <dbReference type="Pfam" id="PF04986"/>
    </source>
</evidence>
<organism evidence="2 3">
    <name type="scientific">Sellimonas caecigallum</name>
    <dbReference type="NCBI Taxonomy" id="2592333"/>
    <lineage>
        <taxon>Bacteria</taxon>
        <taxon>Bacillati</taxon>
        <taxon>Bacillota</taxon>
        <taxon>Clostridia</taxon>
        <taxon>Lachnospirales</taxon>
        <taxon>Lachnospiraceae</taxon>
        <taxon>Sellimonas</taxon>
    </lineage>
</organism>
<dbReference type="RefSeq" id="WP_221920430.1">
    <property type="nucleotide sequence ID" value="NZ_VIRV01000053.1"/>
</dbReference>
<sequence>KRRAEVIDSPYFHVVFTLPHELNPLIYCNQKLLYGLLHKCCAETLLELSTDQKYLGAQPGIIQVLHTWNQELDYHVHMHCIISGGGLTPDHRIRKSSAKFFIPVWVLRDKFKGKYLSLLDALYQQEKLVFSSSCRALQDPPEWKTFKNDLYRKDWCPYIKETFNGFGNAIEYLGRYTHRIAISNNRILSVTETEVTFSARSRKPGNPKRQVTLSHGEFIRRFLMHVLPASFQKIRYYGFLNNRMKSRNLKVIFRIQGGQRFRQRYAGLSMAELLKAVWNIDLSICPECGCAAMRQLGRSYAPFP</sequence>